<dbReference type="EMBL" id="BNBO01000025">
    <property type="protein sequence ID" value="GHH75228.1"/>
    <property type="molecule type" value="Genomic_DNA"/>
</dbReference>
<dbReference type="Proteomes" id="UP000617734">
    <property type="component" value="Unassembled WGS sequence"/>
</dbReference>
<sequence length="251" mass="26348">MRHTPVTPNGDRLRWVELPGADPARVYVHGLGATAPAYFAAVAAHPVLSGRRSLLADLLGFGLSDRPTDFPYTMEAHADALAAALRAAGVAGAEVIGHSMGGTVAVHLAARHPDLVSALVLVDANLDPVSPSRRSGSSGIATFTEEEFLNGGRREVRESVSPFWWATMRLAGPEALHRSAVHLARGSVRELLLDLPLPRTFLHPAADGEPAGAARLRSAGVQVTAVPDCGHNIMIDNPEGFVRAVAGALAH</sequence>
<reference evidence="2" key="1">
    <citation type="journal article" date="2014" name="Int. J. Syst. Evol. Microbiol.">
        <title>Complete genome sequence of Corynebacterium casei LMG S-19264T (=DSM 44701T), isolated from a smear-ripened cheese.</title>
        <authorList>
            <consortium name="US DOE Joint Genome Institute (JGI-PGF)"/>
            <person name="Walter F."/>
            <person name="Albersmeier A."/>
            <person name="Kalinowski J."/>
            <person name="Ruckert C."/>
        </authorList>
    </citation>
    <scope>NUCLEOTIDE SEQUENCE</scope>
    <source>
        <strain evidence="2">JCM 4646</strain>
    </source>
</reference>
<reference evidence="2" key="2">
    <citation type="submission" date="2020-09" db="EMBL/GenBank/DDBJ databases">
        <authorList>
            <person name="Sun Q."/>
            <person name="Ohkuma M."/>
        </authorList>
    </citation>
    <scope>NUCLEOTIDE SEQUENCE</scope>
    <source>
        <strain evidence="2">JCM 4646</strain>
    </source>
</reference>
<evidence type="ECO:0000259" key="1">
    <source>
        <dbReference type="Pfam" id="PF00561"/>
    </source>
</evidence>
<protein>
    <submittedName>
        <fullName evidence="2">Alpha/beta hydrolase</fullName>
    </submittedName>
</protein>
<dbReference type="InterPro" id="IPR000073">
    <property type="entry name" value="AB_hydrolase_1"/>
</dbReference>
<feature type="domain" description="AB hydrolase-1" evidence="1">
    <location>
        <begin position="26"/>
        <end position="129"/>
    </location>
</feature>
<keyword evidence="3" id="KW-1185">Reference proteome</keyword>
<dbReference type="PANTHER" id="PTHR43798">
    <property type="entry name" value="MONOACYLGLYCEROL LIPASE"/>
    <property type="match status" value="1"/>
</dbReference>
<gene>
    <name evidence="2" type="ORF">GCM10018781_43630</name>
</gene>
<dbReference type="GO" id="GO:0016020">
    <property type="term" value="C:membrane"/>
    <property type="evidence" value="ECO:0007669"/>
    <property type="project" value="TreeGrafter"/>
</dbReference>
<dbReference type="PANTHER" id="PTHR43798:SF33">
    <property type="entry name" value="HYDROLASE, PUTATIVE (AFU_ORTHOLOGUE AFUA_2G14860)-RELATED"/>
    <property type="match status" value="1"/>
</dbReference>
<name>A0A919G0A7_9ACTN</name>
<organism evidence="2 3">
    <name type="scientific">Kitasatospora indigofera</name>
    <dbReference type="NCBI Taxonomy" id="67307"/>
    <lineage>
        <taxon>Bacteria</taxon>
        <taxon>Bacillati</taxon>
        <taxon>Actinomycetota</taxon>
        <taxon>Actinomycetes</taxon>
        <taxon>Kitasatosporales</taxon>
        <taxon>Streptomycetaceae</taxon>
        <taxon>Kitasatospora</taxon>
    </lineage>
</organism>
<accession>A0A919G0A7</accession>
<dbReference type="InterPro" id="IPR050266">
    <property type="entry name" value="AB_hydrolase_sf"/>
</dbReference>
<evidence type="ECO:0000313" key="2">
    <source>
        <dbReference type="EMBL" id="GHH75228.1"/>
    </source>
</evidence>
<dbReference type="RefSeq" id="WP_190212567.1">
    <property type="nucleotide sequence ID" value="NZ_BNBO01000025.1"/>
</dbReference>
<proteinExistence type="predicted"/>
<dbReference type="PRINTS" id="PR00111">
    <property type="entry name" value="ABHYDROLASE"/>
</dbReference>
<dbReference type="InterPro" id="IPR029058">
    <property type="entry name" value="AB_hydrolase_fold"/>
</dbReference>
<dbReference type="SUPFAM" id="SSF53474">
    <property type="entry name" value="alpha/beta-Hydrolases"/>
    <property type="match status" value="1"/>
</dbReference>
<dbReference type="AlphaFoldDB" id="A0A919G0A7"/>
<dbReference type="Gene3D" id="3.40.50.1820">
    <property type="entry name" value="alpha/beta hydrolase"/>
    <property type="match status" value="1"/>
</dbReference>
<keyword evidence="2" id="KW-0378">Hydrolase</keyword>
<comment type="caution">
    <text evidence="2">The sequence shown here is derived from an EMBL/GenBank/DDBJ whole genome shotgun (WGS) entry which is preliminary data.</text>
</comment>
<dbReference type="GO" id="GO:0016787">
    <property type="term" value="F:hydrolase activity"/>
    <property type="evidence" value="ECO:0007669"/>
    <property type="project" value="UniProtKB-KW"/>
</dbReference>
<dbReference type="Pfam" id="PF00561">
    <property type="entry name" value="Abhydrolase_1"/>
    <property type="match status" value="1"/>
</dbReference>
<dbReference type="GeneID" id="95354760"/>
<evidence type="ECO:0000313" key="3">
    <source>
        <dbReference type="Proteomes" id="UP000617734"/>
    </source>
</evidence>